<dbReference type="RefSeq" id="WP_307509848.1">
    <property type="nucleotide sequence ID" value="NZ_BAAACE010000030.1"/>
</dbReference>
<comment type="caution">
    <text evidence="1">The sequence shown here is derived from an EMBL/GenBank/DDBJ whole genome shotgun (WGS) entry which is preliminary data.</text>
</comment>
<organism evidence="1 2">
    <name type="scientific">Paraclostridium ghonii</name>
    <dbReference type="NCBI Taxonomy" id="29358"/>
    <lineage>
        <taxon>Bacteria</taxon>
        <taxon>Bacillati</taxon>
        <taxon>Bacillota</taxon>
        <taxon>Clostridia</taxon>
        <taxon>Peptostreptococcales</taxon>
        <taxon>Peptostreptococcaceae</taxon>
        <taxon>Paraclostridium</taxon>
    </lineage>
</organism>
<reference evidence="1 2" key="1">
    <citation type="submission" date="2023-07" db="EMBL/GenBank/DDBJ databases">
        <title>Genomic Encyclopedia of Type Strains, Phase IV (KMG-IV): sequencing the most valuable type-strain genomes for metagenomic binning, comparative biology and taxonomic classification.</title>
        <authorList>
            <person name="Goeker M."/>
        </authorList>
    </citation>
    <scope>NUCLEOTIDE SEQUENCE [LARGE SCALE GENOMIC DNA]</scope>
    <source>
        <strain evidence="1 2">DSM 15049</strain>
    </source>
</reference>
<dbReference type="EMBL" id="JAUSWG010000017">
    <property type="protein sequence ID" value="MDQ0557986.1"/>
    <property type="molecule type" value="Genomic_DNA"/>
</dbReference>
<evidence type="ECO:0000313" key="1">
    <source>
        <dbReference type="EMBL" id="MDQ0557986.1"/>
    </source>
</evidence>
<name>A0ABU0N499_9FIRM</name>
<dbReference type="Proteomes" id="UP001232584">
    <property type="component" value="Unassembled WGS sequence"/>
</dbReference>
<gene>
    <name evidence="1" type="ORF">QOZ92_003121</name>
</gene>
<evidence type="ECO:0000313" key="2">
    <source>
        <dbReference type="Proteomes" id="UP001232584"/>
    </source>
</evidence>
<accession>A0ABU0N499</accession>
<proteinExistence type="predicted"/>
<sequence>MKNLHLDEYVTKKQFNKMGLKERINIVNSMLQEYDLKVINNHLGIDVDYLFWLFRYALEGNKFV</sequence>
<keyword evidence="2" id="KW-1185">Reference proteome</keyword>
<protein>
    <submittedName>
        <fullName evidence="1">Uncharacterized protein</fullName>
    </submittedName>
</protein>